<accession>A0A6B8SYX9</accession>
<dbReference type="EMBL" id="WWFF01000002">
    <property type="protein sequence ID" value="MYN52996.1"/>
    <property type="molecule type" value="Genomic_DNA"/>
</dbReference>
<organism evidence="1 2">
    <name type="scientific">Lactobacillus crispatus</name>
    <dbReference type="NCBI Taxonomy" id="47770"/>
    <lineage>
        <taxon>Bacteria</taxon>
        <taxon>Bacillati</taxon>
        <taxon>Bacillota</taxon>
        <taxon>Bacilli</taxon>
        <taxon>Lactobacillales</taxon>
        <taxon>Lactobacillaceae</taxon>
        <taxon>Lactobacillus</taxon>
    </lineage>
</organism>
<dbReference type="SMART" id="SM00530">
    <property type="entry name" value="HTH_XRE"/>
    <property type="match status" value="1"/>
</dbReference>
<reference evidence="1 2" key="1">
    <citation type="submission" date="2020-01" db="EMBL/GenBank/DDBJ databases">
        <title>Vaginal microbiome of pregnant Indian women: Insights into the genome of dominants Lactobacillus species.</title>
        <authorList>
            <person name="Das B."/>
            <person name="Mehta O."/>
            <person name="Ghosh T.S."/>
            <person name="Kothidar A."/>
            <person name="Gowtham M.R."/>
            <person name="Mitra R."/>
            <person name="Kshetrapal P."/>
            <person name="Wadhwa N."/>
            <person name="Thiruvengadam R."/>
            <person name="Nair G.B."/>
            <person name="Bhatnagar S."/>
            <person name="Pore S."/>
        </authorList>
    </citation>
    <scope>NUCLEOTIDE SEQUENCE [LARGE SCALE GENOMIC DNA]</scope>
    <source>
        <strain evidence="1 2">Indica2</strain>
    </source>
</reference>
<dbReference type="SUPFAM" id="SSF47413">
    <property type="entry name" value="lambda repressor-like DNA-binding domains"/>
    <property type="match status" value="1"/>
</dbReference>
<dbReference type="GO" id="GO:0003677">
    <property type="term" value="F:DNA binding"/>
    <property type="evidence" value="ECO:0007669"/>
    <property type="project" value="InterPro"/>
</dbReference>
<dbReference type="RefSeq" id="WP_021355760.1">
    <property type="nucleotide sequence ID" value="NZ_CP046311.1"/>
</dbReference>
<evidence type="ECO:0000313" key="2">
    <source>
        <dbReference type="Proteomes" id="UP000460132"/>
    </source>
</evidence>
<gene>
    <name evidence="1" type="ORF">GTK63_01415</name>
</gene>
<dbReference type="Pfam" id="PF01381">
    <property type="entry name" value="HTH_3"/>
    <property type="match status" value="1"/>
</dbReference>
<protein>
    <submittedName>
        <fullName evidence="1">Helix-turn-helix domain-containing protein</fullName>
    </submittedName>
</protein>
<sequence>MVRTTKENAGKILKDYLREHGIKQNYVAKKVGISSANFSSRLNGRLKFNADFALTVSKVLDIDPDIFLK</sequence>
<dbReference type="InterPro" id="IPR010982">
    <property type="entry name" value="Lambda_DNA-bd_dom_sf"/>
</dbReference>
<dbReference type="Gene3D" id="1.10.260.40">
    <property type="entry name" value="lambda repressor-like DNA-binding domains"/>
    <property type="match status" value="1"/>
</dbReference>
<dbReference type="CDD" id="cd00093">
    <property type="entry name" value="HTH_XRE"/>
    <property type="match status" value="1"/>
</dbReference>
<evidence type="ECO:0000313" key="1">
    <source>
        <dbReference type="EMBL" id="MYN52996.1"/>
    </source>
</evidence>
<dbReference type="InterPro" id="IPR001387">
    <property type="entry name" value="Cro/C1-type_HTH"/>
</dbReference>
<name>A0A6B8SYX9_9LACO</name>
<proteinExistence type="predicted"/>
<dbReference type="PROSITE" id="PS50943">
    <property type="entry name" value="HTH_CROC1"/>
    <property type="match status" value="1"/>
</dbReference>
<dbReference type="Proteomes" id="UP000460132">
    <property type="component" value="Unassembled WGS sequence"/>
</dbReference>
<comment type="caution">
    <text evidence="1">The sequence shown here is derived from an EMBL/GenBank/DDBJ whole genome shotgun (WGS) entry which is preliminary data.</text>
</comment>
<dbReference type="AlphaFoldDB" id="A0A6B8SYX9"/>